<organism evidence="4 5">
    <name type="scientific">Limnobacter humi</name>
    <dbReference type="NCBI Taxonomy" id="1778671"/>
    <lineage>
        <taxon>Bacteria</taxon>
        <taxon>Pseudomonadati</taxon>
        <taxon>Pseudomonadota</taxon>
        <taxon>Betaproteobacteria</taxon>
        <taxon>Burkholderiales</taxon>
        <taxon>Burkholderiaceae</taxon>
        <taxon>Limnobacter</taxon>
    </lineage>
</organism>
<name>A0ABT1WF61_9BURK</name>
<dbReference type="InterPro" id="IPR022712">
    <property type="entry name" value="Beta_Casp"/>
</dbReference>
<keyword evidence="5" id="KW-1185">Reference proteome</keyword>
<dbReference type="Gene3D" id="3.40.50.10890">
    <property type="match status" value="1"/>
</dbReference>
<feature type="domain" description="Metallo-beta-lactamase" evidence="2">
    <location>
        <begin position="27"/>
        <end position="253"/>
    </location>
</feature>
<keyword evidence="1" id="KW-0378">Hydrolase</keyword>
<dbReference type="InterPro" id="IPR050698">
    <property type="entry name" value="MBL"/>
</dbReference>
<dbReference type="Pfam" id="PF10996">
    <property type="entry name" value="Beta-Casp"/>
    <property type="match status" value="1"/>
</dbReference>
<evidence type="ECO:0000313" key="5">
    <source>
        <dbReference type="Proteomes" id="UP001204142"/>
    </source>
</evidence>
<comment type="caution">
    <text evidence="4">The sequence shown here is derived from an EMBL/GenBank/DDBJ whole genome shotgun (WGS) entry which is preliminary data.</text>
</comment>
<dbReference type="EMBL" id="JANIGO010000002">
    <property type="protein sequence ID" value="MCQ8896158.1"/>
    <property type="molecule type" value="Genomic_DNA"/>
</dbReference>
<feature type="domain" description="Beta-Casp" evidence="3">
    <location>
        <begin position="269"/>
        <end position="395"/>
    </location>
</feature>
<dbReference type="Proteomes" id="UP001204142">
    <property type="component" value="Unassembled WGS sequence"/>
</dbReference>
<dbReference type="InterPro" id="IPR001279">
    <property type="entry name" value="Metallo-B-lactamas"/>
</dbReference>
<dbReference type="PANTHER" id="PTHR11203">
    <property type="entry name" value="CLEAVAGE AND POLYADENYLATION SPECIFICITY FACTOR FAMILY MEMBER"/>
    <property type="match status" value="1"/>
</dbReference>
<gene>
    <name evidence="4" type="ORF">NQT62_06865</name>
</gene>
<protein>
    <submittedName>
        <fullName evidence="4">MBL fold metallo-hydrolase</fullName>
    </submittedName>
</protein>
<evidence type="ECO:0000313" key="4">
    <source>
        <dbReference type="EMBL" id="MCQ8896158.1"/>
    </source>
</evidence>
<evidence type="ECO:0000259" key="2">
    <source>
        <dbReference type="SMART" id="SM00849"/>
    </source>
</evidence>
<dbReference type="CDD" id="cd16295">
    <property type="entry name" value="TTHA0252-CPSF-like_MBL-fold"/>
    <property type="match status" value="1"/>
</dbReference>
<dbReference type="Pfam" id="PF07521">
    <property type="entry name" value="RMMBL"/>
    <property type="match status" value="1"/>
</dbReference>
<sequence length="476" mass="51914">MPLSSPSQPNNTGSIKLSFHGANQAVTGSCHLLEAGGLRIVVDCGLHQGGRDADERNAAPFGFDPSSVDVLVLTHAHLDHCGRLPLLVKRGFKGRIVCTEATRELARLVLLDAAHLQEEEAQYQQRKLQRRGENRDAPVLYSVVDALRSFDCFAPGLAYGEAHALNNSVSVTLHNAGHILGAASAEFQIQTEQGARRILLSGDIGPQHPALLLPPKPPGQCDVVVMETTYGDRLHRPLQPSIDELYQVIEETWHRGGNVVIPTFALERAQELLNVLRMGVEQHNIPRGMQIFLDSPMAISATEIFKRYADQFCEPVQAMLTRGEDPFSWSGVHNLRESSQSQALNQIKSGAIILAGAGMCNGGRVRHHLRHNLWRPACAVVFVGFAAQGTLARRIIDGARTVHLFGEEIPVAAQVHTINGFSAHADQADLLTWHAATGKPMDTVLVHGESAAMNALAERLPNTTVHRPEQGDELRI</sequence>
<dbReference type="RefSeq" id="WP_256763919.1">
    <property type="nucleotide sequence ID" value="NZ_JANIGO010000002.1"/>
</dbReference>
<evidence type="ECO:0000256" key="1">
    <source>
        <dbReference type="ARBA" id="ARBA00022801"/>
    </source>
</evidence>
<dbReference type="SMART" id="SM01027">
    <property type="entry name" value="Beta-Casp"/>
    <property type="match status" value="1"/>
</dbReference>
<dbReference type="InterPro" id="IPR036866">
    <property type="entry name" value="RibonucZ/Hydroxyglut_hydro"/>
</dbReference>
<dbReference type="SUPFAM" id="SSF56281">
    <property type="entry name" value="Metallo-hydrolase/oxidoreductase"/>
    <property type="match status" value="1"/>
</dbReference>
<accession>A0ABT1WF61</accession>
<proteinExistence type="predicted"/>
<evidence type="ECO:0000259" key="3">
    <source>
        <dbReference type="SMART" id="SM01027"/>
    </source>
</evidence>
<reference evidence="4 5" key="1">
    <citation type="submission" date="2022-07" db="EMBL/GenBank/DDBJ databases">
        <authorList>
            <person name="Xamxidin M."/>
            <person name="Wu M."/>
        </authorList>
    </citation>
    <scope>NUCLEOTIDE SEQUENCE [LARGE SCALE GENOMIC DNA]</scope>
    <source>
        <strain evidence="4 5">NBRC 111650</strain>
    </source>
</reference>
<dbReference type="PANTHER" id="PTHR11203:SF37">
    <property type="entry name" value="INTEGRATOR COMPLEX SUBUNIT 11"/>
    <property type="match status" value="1"/>
</dbReference>
<dbReference type="Pfam" id="PF00753">
    <property type="entry name" value="Lactamase_B"/>
    <property type="match status" value="1"/>
</dbReference>
<dbReference type="Gene3D" id="3.60.15.10">
    <property type="entry name" value="Ribonuclease Z/Hydroxyacylglutathione hydrolase-like"/>
    <property type="match status" value="1"/>
</dbReference>
<dbReference type="SMART" id="SM00849">
    <property type="entry name" value="Lactamase_B"/>
    <property type="match status" value="1"/>
</dbReference>
<dbReference type="InterPro" id="IPR011108">
    <property type="entry name" value="RMMBL"/>
</dbReference>